<accession>A0A9W8X8T3</accession>
<comment type="caution">
    <text evidence="1">The sequence shown here is derived from an EMBL/GenBank/DDBJ whole genome shotgun (WGS) entry which is preliminary data.</text>
</comment>
<proteinExistence type="predicted"/>
<dbReference type="EMBL" id="JAPEUV010000003">
    <property type="protein sequence ID" value="KAJ4343225.1"/>
    <property type="molecule type" value="Genomic_DNA"/>
</dbReference>
<name>A0A9W8X8T3_9PLEO</name>
<gene>
    <name evidence="1" type="ORF">N0V87_000447</name>
</gene>
<protein>
    <submittedName>
        <fullName evidence="1">Uncharacterized protein</fullName>
    </submittedName>
</protein>
<reference evidence="1" key="1">
    <citation type="submission" date="2022-10" db="EMBL/GenBank/DDBJ databases">
        <title>Tapping the CABI collections for fungal endophytes: first genome assemblies for Collariella, Neodidymelliopsis, Ascochyta clinopodiicola, Didymella pomorum, Didymosphaeria variabile, Neocosmospora piperis and Neocucurbitaria cava.</title>
        <authorList>
            <person name="Hill R."/>
        </authorList>
    </citation>
    <scope>NUCLEOTIDE SEQUENCE</scope>
    <source>
        <strain evidence="1">IMI 360193</strain>
    </source>
</reference>
<organism evidence="1 2">
    <name type="scientific">Didymella glomerata</name>
    <dbReference type="NCBI Taxonomy" id="749621"/>
    <lineage>
        <taxon>Eukaryota</taxon>
        <taxon>Fungi</taxon>
        <taxon>Dikarya</taxon>
        <taxon>Ascomycota</taxon>
        <taxon>Pezizomycotina</taxon>
        <taxon>Dothideomycetes</taxon>
        <taxon>Pleosporomycetidae</taxon>
        <taxon>Pleosporales</taxon>
        <taxon>Pleosporineae</taxon>
        <taxon>Didymellaceae</taxon>
        <taxon>Didymella</taxon>
    </lineage>
</organism>
<dbReference type="PANTHER" id="PTHR38790">
    <property type="entry name" value="2EXR DOMAIN-CONTAINING PROTEIN-RELATED"/>
    <property type="match status" value="1"/>
</dbReference>
<evidence type="ECO:0000313" key="1">
    <source>
        <dbReference type="EMBL" id="KAJ4343225.1"/>
    </source>
</evidence>
<dbReference type="PANTHER" id="PTHR38790:SF4">
    <property type="entry name" value="2EXR DOMAIN-CONTAINING PROTEIN"/>
    <property type="match status" value="1"/>
</dbReference>
<dbReference type="AlphaFoldDB" id="A0A9W8X8T3"/>
<evidence type="ECO:0000313" key="2">
    <source>
        <dbReference type="Proteomes" id="UP001140562"/>
    </source>
</evidence>
<dbReference type="Proteomes" id="UP001140562">
    <property type="component" value="Unassembled WGS sequence"/>
</dbReference>
<keyword evidence="2" id="KW-1185">Reference proteome</keyword>
<sequence length="264" mass="30441">MNQVQESIITHCNQQHSPLLRLPGELRNKIYSYALGGETVRVQCREGAEWTANCFYCIKEAALRLTCKQIRSEIGPYLAYSVNTFSGCDECLFCPINLAHQPGLQYISAIEMQPLDYKLGNNMIRRLKVMKCLRFLKQIVIIMPDLVTEEVMKDFLVKTKQAFEEGRETTQEVSLTIKGGVKGNGNIRSRVRYLRLLPARPLLDDLRLLRKLKGLESITARVRYLEDCDENELRSLMSDYFEFDRDAAQPVSIVFKDMEGEWET</sequence>
<dbReference type="OrthoDB" id="3793866at2759"/>